<dbReference type="SUPFAM" id="SSF55729">
    <property type="entry name" value="Acyl-CoA N-acyltransferases (Nat)"/>
    <property type="match status" value="1"/>
</dbReference>
<keyword evidence="3" id="KW-1185">Reference proteome</keyword>
<protein>
    <recommendedName>
        <fullName evidence="1">N-acetyltransferase domain-containing protein</fullName>
    </recommendedName>
</protein>
<organism evidence="2 3">
    <name type="scientific">Didymella pomorum</name>
    <dbReference type="NCBI Taxonomy" id="749634"/>
    <lineage>
        <taxon>Eukaryota</taxon>
        <taxon>Fungi</taxon>
        <taxon>Dikarya</taxon>
        <taxon>Ascomycota</taxon>
        <taxon>Pezizomycotina</taxon>
        <taxon>Dothideomycetes</taxon>
        <taxon>Pleosporomycetidae</taxon>
        <taxon>Pleosporales</taxon>
        <taxon>Pleosporineae</taxon>
        <taxon>Didymellaceae</taxon>
        <taxon>Didymella</taxon>
    </lineage>
</organism>
<dbReference type="Pfam" id="PF13302">
    <property type="entry name" value="Acetyltransf_3"/>
    <property type="match status" value="1"/>
</dbReference>
<dbReference type="PANTHER" id="PTHR43792">
    <property type="entry name" value="GNAT FAMILY, PUTATIVE (AFU_ORTHOLOGUE AFUA_3G00765)-RELATED-RELATED"/>
    <property type="match status" value="1"/>
</dbReference>
<dbReference type="InterPro" id="IPR000182">
    <property type="entry name" value="GNAT_dom"/>
</dbReference>
<dbReference type="AlphaFoldDB" id="A0A9W8ZKF9"/>
<feature type="domain" description="N-acetyltransferase" evidence="1">
    <location>
        <begin position="79"/>
        <end position="243"/>
    </location>
</feature>
<dbReference type="PANTHER" id="PTHR43792:SF1">
    <property type="entry name" value="N-ACETYLTRANSFERASE DOMAIN-CONTAINING PROTEIN"/>
    <property type="match status" value="1"/>
</dbReference>
<evidence type="ECO:0000259" key="1">
    <source>
        <dbReference type="Pfam" id="PF13302"/>
    </source>
</evidence>
<dbReference type="InterPro" id="IPR051531">
    <property type="entry name" value="N-acetyltransferase"/>
</dbReference>
<accession>A0A9W8ZKF9</accession>
<dbReference type="Proteomes" id="UP001140510">
    <property type="component" value="Unassembled WGS sequence"/>
</dbReference>
<sequence>MSTLPIPPPTISTPRLHLIRLTDTTPGSQHVQWFHEDWSDPIATGWRYRANIPHPSHYCVRTWPIPMLLALKCQSLHGATKTLEESRTWMVHHLEVYDNWFYAIFLHDDSAPDGPGTHIGSVSLRRMERGPELLPPASFDGAEEVGTGAPLSANEVLEREAFWASKGLNLRVLGYALFGSAHGKGYATEACKALLDSYKASVETWKGGEEGRKDDGKTAFYVEAGVDQENPGSQKVLKKLGFRTVGLKIEKEKAWLNGGWRGPGWWITGMYI</sequence>
<dbReference type="EMBL" id="JAPEVA010000019">
    <property type="protein sequence ID" value="KAJ4407797.1"/>
    <property type="molecule type" value="Genomic_DNA"/>
</dbReference>
<proteinExistence type="predicted"/>
<name>A0A9W8ZKF9_9PLEO</name>
<dbReference type="OrthoDB" id="630895at2759"/>
<evidence type="ECO:0000313" key="2">
    <source>
        <dbReference type="EMBL" id="KAJ4407797.1"/>
    </source>
</evidence>
<dbReference type="Gene3D" id="3.40.630.30">
    <property type="match status" value="1"/>
</dbReference>
<dbReference type="GO" id="GO:0016747">
    <property type="term" value="F:acyltransferase activity, transferring groups other than amino-acyl groups"/>
    <property type="evidence" value="ECO:0007669"/>
    <property type="project" value="InterPro"/>
</dbReference>
<reference evidence="2" key="1">
    <citation type="submission" date="2022-10" db="EMBL/GenBank/DDBJ databases">
        <title>Tapping the CABI collections for fungal endophytes: first genome assemblies for Collariella, Neodidymelliopsis, Ascochyta clinopodiicola, Didymella pomorum, Didymosphaeria variabile, Neocosmospora piperis and Neocucurbitaria cava.</title>
        <authorList>
            <person name="Hill R."/>
        </authorList>
    </citation>
    <scope>NUCLEOTIDE SEQUENCE</scope>
    <source>
        <strain evidence="2">IMI 355091</strain>
    </source>
</reference>
<comment type="caution">
    <text evidence="2">The sequence shown here is derived from an EMBL/GenBank/DDBJ whole genome shotgun (WGS) entry which is preliminary data.</text>
</comment>
<gene>
    <name evidence="2" type="ORF">N0V91_003767</name>
</gene>
<dbReference type="InterPro" id="IPR016181">
    <property type="entry name" value="Acyl_CoA_acyltransferase"/>
</dbReference>
<evidence type="ECO:0000313" key="3">
    <source>
        <dbReference type="Proteomes" id="UP001140510"/>
    </source>
</evidence>